<comment type="similarity">
    <text evidence="1">Belongs to the peptidase S1C family.</text>
</comment>
<gene>
    <name evidence="5" type="ORF">ICJ83_14805</name>
</gene>
<feature type="signal peptide" evidence="4">
    <location>
        <begin position="1"/>
        <end position="22"/>
    </location>
</feature>
<keyword evidence="3" id="KW-0378">Hydrolase</keyword>
<reference evidence="5 6" key="1">
    <citation type="submission" date="2020-09" db="EMBL/GenBank/DDBJ databases">
        <title>TT11 complete genome.</title>
        <authorList>
            <person name="Wu Z."/>
        </authorList>
    </citation>
    <scope>NUCLEOTIDE SEQUENCE [LARGE SCALE GENOMIC DNA]</scope>
    <source>
        <strain evidence="5 6">TT11</strain>
    </source>
</reference>
<comment type="caution">
    <text evidence="5">The sequence shown here is derived from an EMBL/GenBank/DDBJ whole genome shotgun (WGS) entry which is preliminary data.</text>
</comment>
<dbReference type="InterPro" id="IPR051201">
    <property type="entry name" value="Chloro_Bact_Ser_Proteases"/>
</dbReference>
<proteinExistence type="inferred from homology"/>
<dbReference type="AlphaFoldDB" id="A0A8J6Q8U7"/>
<evidence type="ECO:0000256" key="3">
    <source>
        <dbReference type="ARBA" id="ARBA00022801"/>
    </source>
</evidence>
<organism evidence="5 6">
    <name type="scientific">Aestuariibaculum sediminum</name>
    <dbReference type="NCBI Taxonomy" id="2770637"/>
    <lineage>
        <taxon>Bacteria</taxon>
        <taxon>Pseudomonadati</taxon>
        <taxon>Bacteroidota</taxon>
        <taxon>Flavobacteriia</taxon>
        <taxon>Flavobacteriales</taxon>
        <taxon>Flavobacteriaceae</taxon>
    </lineage>
</organism>
<feature type="chain" id="PRO_5035238445" evidence="4">
    <location>
        <begin position="23"/>
        <end position="300"/>
    </location>
</feature>
<keyword evidence="4" id="KW-0732">Signal</keyword>
<dbReference type="PANTHER" id="PTHR43343">
    <property type="entry name" value="PEPTIDASE S12"/>
    <property type="match status" value="1"/>
</dbReference>
<dbReference type="SUPFAM" id="SSF50494">
    <property type="entry name" value="Trypsin-like serine proteases"/>
    <property type="match status" value="1"/>
</dbReference>
<dbReference type="InterPro" id="IPR043504">
    <property type="entry name" value="Peptidase_S1_PA_chymotrypsin"/>
</dbReference>
<accession>A0A8J6Q8U7</accession>
<dbReference type="Pfam" id="PF13365">
    <property type="entry name" value="Trypsin_2"/>
    <property type="match status" value="1"/>
</dbReference>
<keyword evidence="2" id="KW-0645">Protease</keyword>
<dbReference type="InterPro" id="IPR009003">
    <property type="entry name" value="Peptidase_S1_PA"/>
</dbReference>
<dbReference type="EMBL" id="JACVXB010000008">
    <property type="protein sequence ID" value="MBD0833403.1"/>
    <property type="molecule type" value="Genomic_DNA"/>
</dbReference>
<evidence type="ECO:0000313" key="5">
    <source>
        <dbReference type="EMBL" id="MBD0833403.1"/>
    </source>
</evidence>
<dbReference type="PRINTS" id="PR00834">
    <property type="entry name" value="PROTEASES2C"/>
</dbReference>
<dbReference type="PANTHER" id="PTHR43343:SF3">
    <property type="entry name" value="PROTEASE DO-LIKE 8, CHLOROPLASTIC"/>
    <property type="match status" value="1"/>
</dbReference>
<sequence>MKFLSRIFSLIVLILITESAEAQGFKNNVTQYKIKLISEASSLIGSEDVLSTDEMKPQFKRKGYAPVDVDLKSMKKRKLSPAKIYERVSVATVIVSPAGRCNEVTDRGACKRIHTYPASGYIIDSSGIIVTNYHVVNSYISKYNKDARDVFVVMLKDGTSFPVQEILMADKSEDLAVIRIDPKGTELPVLPVATKDAEIGDPVYIVSHPKGYFYAFSSGMVTDKFSEINASNYRNLMAISADYAAGSSGAAIIDESGNVIGTVSYTKTFQHSGDETKTQMVLKATIPSSSLLRLINEGNL</sequence>
<evidence type="ECO:0000256" key="1">
    <source>
        <dbReference type="ARBA" id="ARBA00010541"/>
    </source>
</evidence>
<evidence type="ECO:0000313" key="6">
    <source>
        <dbReference type="Proteomes" id="UP000600588"/>
    </source>
</evidence>
<evidence type="ECO:0000256" key="4">
    <source>
        <dbReference type="SAM" id="SignalP"/>
    </source>
</evidence>
<name>A0A8J6Q8U7_9FLAO</name>
<dbReference type="Gene3D" id="2.40.10.10">
    <property type="entry name" value="Trypsin-like serine proteases"/>
    <property type="match status" value="2"/>
</dbReference>
<dbReference type="Proteomes" id="UP000600588">
    <property type="component" value="Unassembled WGS sequence"/>
</dbReference>
<protein>
    <submittedName>
        <fullName evidence="5">Trypsin-like peptidase domain-containing protein</fullName>
    </submittedName>
</protein>
<keyword evidence="6" id="KW-1185">Reference proteome</keyword>
<dbReference type="InterPro" id="IPR001940">
    <property type="entry name" value="Peptidase_S1C"/>
</dbReference>
<dbReference type="GO" id="GO:0004252">
    <property type="term" value="F:serine-type endopeptidase activity"/>
    <property type="evidence" value="ECO:0007669"/>
    <property type="project" value="InterPro"/>
</dbReference>
<evidence type="ECO:0000256" key="2">
    <source>
        <dbReference type="ARBA" id="ARBA00022670"/>
    </source>
</evidence>
<dbReference type="GO" id="GO:0006508">
    <property type="term" value="P:proteolysis"/>
    <property type="evidence" value="ECO:0007669"/>
    <property type="project" value="UniProtKB-KW"/>
</dbReference>
<dbReference type="RefSeq" id="WP_188231187.1">
    <property type="nucleotide sequence ID" value="NZ_JACVXB010000008.1"/>
</dbReference>